<proteinExistence type="predicted"/>
<name>A0A2N9WQS4_9NEIS</name>
<reference evidence="1 2" key="1">
    <citation type="journal article" date="2017" name="MBio">
        <title>Type VI secretion-mediated competition in the bee gut microbiome.</title>
        <authorList>
            <person name="Steele M.I."/>
            <person name="Kwong W.K."/>
            <person name="Powell J.E."/>
            <person name="Whiteley M."/>
            <person name="Moran N.A."/>
        </authorList>
    </citation>
    <scope>NUCLEOTIDE SEQUENCE [LARGE SCALE GENOMIC DNA]</scope>
    <source>
        <strain evidence="1 2">App2-2</strain>
    </source>
</reference>
<dbReference type="AlphaFoldDB" id="A0A2N9WQS4"/>
<comment type="caution">
    <text evidence="1">The sequence shown here is derived from an EMBL/GenBank/DDBJ whole genome shotgun (WGS) entry which is preliminary data.</text>
</comment>
<dbReference type="Proteomes" id="UP000231293">
    <property type="component" value="Unassembled WGS sequence"/>
</dbReference>
<evidence type="ECO:0000313" key="2">
    <source>
        <dbReference type="Proteomes" id="UP000231293"/>
    </source>
</evidence>
<sequence>MRCYKNNFSTTLVEELALNKKDVELILDEESTELLLQAIPESRGQHYMRLTLQSADAAEYELIDVYNQYNQSLRICRTGMEETALAAWPAGTRILCAPTAQSFQPSQITYVNDRWEIDDGNILTIDAHNGSTQILPAAEDGDETAGYPVVFAHMHDGDEMLLELKGIDSVDQLPVFANATLLKG</sequence>
<accession>A0A2N9WQS4</accession>
<evidence type="ECO:0000313" key="1">
    <source>
        <dbReference type="EMBL" id="PIT12160.1"/>
    </source>
</evidence>
<dbReference type="EMBL" id="MDVB01000119">
    <property type="protein sequence ID" value="PIT12160.1"/>
    <property type="molecule type" value="Genomic_DNA"/>
</dbReference>
<dbReference type="RefSeq" id="WP_100114275.1">
    <property type="nucleotide sequence ID" value="NZ_MDVB01000119.1"/>
</dbReference>
<protein>
    <submittedName>
        <fullName evidence="1">Uncharacterized protein</fullName>
    </submittedName>
</protein>
<organism evidence="1 2">
    <name type="scientific">Snodgrassella alvi</name>
    <dbReference type="NCBI Taxonomy" id="1196083"/>
    <lineage>
        <taxon>Bacteria</taxon>
        <taxon>Pseudomonadati</taxon>
        <taxon>Pseudomonadota</taxon>
        <taxon>Betaproteobacteria</taxon>
        <taxon>Neisseriales</taxon>
        <taxon>Neisseriaceae</taxon>
        <taxon>Snodgrassella</taxon>
    </lineage>
</organism>
<gene>
    <name evidence="1" type="ORF">BGI32_10485</name>
</gene>